<dbReference type="EMBL" id="HBGE01071585">
    <property type="protein sequence ID" value="CAD9166127.1"/>
    <property type="molecule type" value="Transcribed_RNA"/>
</dbReference>
<dbReference type="AlphaFoldDB" id="A0A7S1RGL7"/>
<proteinExistence type="predicted"/>
<protein>
    <submittedName>
        <fullName evidence="1">Uncharacterized protein</fullName>
    </submittedName>
</protein>
<sequence length="100" mass="10785">MAPGRELCTVVKGSCEVHGAALGALKKVSSGGFLCNLDLSRDEPVEFDSSLAAHAEVPTTAVTWEWQSLRPFLERNSELKVKFERAIATSMANSLLKAHA</sequence>
<name>A0A7S1RGL7_ALECA</name>
<reference evidence="1" key="1">
    <citation type="submission" date="2021-01" db="EMBL/GenBank/DDBJ databases">
        <authorList>
            <person name="Corre E."/>
            <person name="Pelletier E."/>
            <person name="Niang G."/>
            <person name="Scheremetjew M."/>
            <person name="Finn R."/>
            <person name="Kale V."/>
            <person name="Holt S."/>
            <person name="Cochrane G."/>
            <person name="Meng A."/>
            <person name="Brown T."/>
            <person name="Cohen L."/>
        </authorList>
    </citation>
    <scope>NUCLEOTIDE SEQUENCE</scope>
    <source>
        <strain evidence="1">OF101</strain>
    </source>
</reference>
<evidence type="ECO:0000313" key="1">
    <source>
        <dbReference type="EMBL" id="CAD9166127.1"/>
    </source>
</evidence>
<accession>A0A7S1RGL7</accession>
<organism evidence="1">
    <name type="scientific">Alexandrium catenella</name>
    <name type="common">Red tide dinoflagellate</name>
    <name type="synonym">Gonyaulax catenella</name>
    <dbReference type="NCBI Taxonomy" id="2925"/>
    <lineage>
        <taxon>Eukaryota</taxon>
        <taxon>Sar</taxon>
        <taxon>Alveolata</taxon>
        <taxon>Dinophyceae</taxon>
        <taxon>Gonyaulacales</taxon>
        <taxon>Pyrocystaceae</taxon>
        <taxon>Alexandrium</taxon>
    </lineage>
</organism>
<gene>
    <name evidence="1" type="ORF">ACAT0790_LOCUS42895</name>
</gene>